<dbReference type="PROSITE" id="PS51186">
    <property type="entry name" value="GNAT"/>
    <property type="match status" value="1"/>
</dbReference>
<feature type="domain" description="N-acetyltransferase" evidence="1">
    <location>
        <begin position="6"/>
        <end position="165"/>
    </location>
</feature>
<dbReference type="Pfam" id="PF00583">
    <property type="entry name" value="Acetyltransf_1"/>
    <property type="match status" value="1"/>
</dbReference>
<proteinExistence type="predicted"/>
<sequence>MGISDLHIRVATTNDSDQVHNLLNTLAQWMKDTKINQWSFLLEGEDDELKEWISNGLTYIVEKDEAFIATFTLLPEAGEWDQHIWGDDLPANTSYLHRLAISPAFMRKGIGQKVIEWLSTREIDRVRLDCVAENEKLNRFYENNGFELKGITDDHCKYEKIMNRGESI</sequence>
<evidence type="ECO:0000313" key="2">
    <source>
        <dbReference type="EMBL" id="MFC0476600.1"/>
    </source>
</evidence>
<protein>
    <submittedName>
        <fullName evidence="2">GNAT family N-acetyltransferase</fullName>
    </submittedName>
</protein>
<dbReference type="Gene3D" id="3.40.630.30">
    <property type="match status" value="1"/>
</dbReference>
<accession>A0ABV6KU99</accession>
<organism evidence="2 3">
    <name type="scientific">Robertmurraya beringensis</name>
    <dbReference type="NCBI Taxonomy" id="641660"/>
    <lineage>
        <taxon>Bacteria</taxon>
        <taxon>Bacillati</taxon>
        <taxon>Bacillota</taxon>
        <taxon>Bacilli</taxon>
        <taxon>Bacillales</taxon>
        <taxon>Bacillaceae</taxon>
        <taxon>Robertmurraya</taxon>
    </lineage>
</organism>
<name>A0ABV6KU99_9BACI</name>
<dbReference type="PANTHER" id="PTHR43617:SF20">
    <property type="entry name" value="N-ALPHA-ACETYLTRANSFERASE RIMI"/>
    <property type="match status" value="1"/>
</dbReference>
<evidence type="ECO:0000313" key="3">
    <source>
        <dbReference type="Proteomes" id="UP001589738"/>
    </source>
</evidence>
<gene>
    <name evidence="2" type="ORF">ACFFHF_15435</name>
</gene>
<keyword evidence="3" id="KW-1185">Reference proteome</keyword>
<dbReference type="RefSeq" id="WP_340903586.1">
    <property type="nucleotide sequence ID" value="NZ_JBHLUU010000107.1"/>
</dbReference>
<dbReference type="InterPro" id="IPR000182">
    <property type="entry name" value="GNAT_dom"/>
</dbReference>
<dbReference type="PANTHER" id="PTHR43617">
    <property type="entry name" value="L-AMINO ACID N-ACETYLTRANSFERASE"/>
    <property type="match status" value="1"/>
</dbReference>
<dbReference type="EMBL" id="JBHLUU010000107">
    <property type="protein sequence ID" value="MFC0476600.1"/>
    <property type="molecule type" value="Genomic_DNA"/>
</dbReference>
<dbReference type="InterPro" id="IPR050276">
    <property type="entry name" value="MshD_Acetyltransferase"/>
</dbReference>
<reference evidence="2 3" key="1">
    <citation type="submission" date="2024-09" db="EMBL/GenBank/DDBJ databases">
        <authorList>
            <person name="Sun Q."/>
            <person name="Mori K."/>
        </authorList>
    </citation>
    <scope>NUCLEOTIDE SEQUENCE [LARGE SCALE GENOMIC DNA]</scope>
    <source>
        <strain evidence="2 3">CGMCC 1.9126</strain>
    </source>
</reference>
<dbReference type="CDD" id="cd04301">
    <property type="entry name" value="NAT_SF"/>
    <property type="match status" value="1"/>
</dbReference>
<evidence type="ECO:0000259" key="1">
    <source>
        <dbReference type="PROSITE" id="PS51186"/>
    </source>
</evidence>
<dbReference type="InterPro" id="IPR016181">
    <property type="entry name" value="Acyl_CoA_acyltransferase"/>
</dbReference>
<dbReference type="SUPFAM" id="SSF55729">
    <property type="entry name" value="Acyl-CoA N-acyltransferases (Nat)"/>
    <property type="match status" value="1"/>
</dbReference>
<comment type="caution">
    <text evidence="2">The sequence shown here is derived from an EMBL/GenBank/DDBJ whole genome shotgun (WGS) entry which is preliminary data.</text>
</comment>
<dbReference type="Proteomes" id="UP001589738">
    <property type="component" value="Unassembled WGS sequence"/>
</dbReference>